<evidence type="ECO:0000256" key="3">
    <source>
        <dbReference type="ARBA" id="ARBA00022989"/>
    </source>
</evidence>
<evidence type="ECO:0000259" key="6">
    <source>
        <dbReference type="Pfam" id="PF04893"/>
    </source>
</evidence>
<feature type="transmembrane region" description="Helical" evidence="5">
    <location>
        <begin position="74"/>
        <end position="95"/>
    </location>
</feature>
<organism evidence="7 8">
    <name type="scientific">Desulfoferula mesophila</name>
    <dbReference type="NCBI Taxonomy" id="3058419"/>
    <lineage>
        <taxon>Bacteria</taxon>
        <taxon>Pseudomonadati</taxon>
        <taxon>Thermodesulfobacteriota</taxon>
        <taxon>Desulfarculia</taxon>
        <taxon>Desulfarculales</taxon>
        <taxon>Desulfarculaceae</taxon>
        <taxon>Desulfoferula</taxon>
    </lineage>
</organism>
<feature type="transmembrane region" description="Helical" evidence="5">
    <location>
        <begin position="153"/>
        <end position="175"/>
    </location>
</feature>
<gene>
    <name evidence="7" type="ORF">FAK_40780</name>
</gene>
<dbReference type="EMBL" id="AP028679">
    <property type="protein sequence ID" value="BEQ17012.1"/>
    <property type="molecule type" value="Genomic_DNA"/>
</dbReference>
<dbReference type="Proteomes" id="UP001366166">
    <property type="component" value="Chromosome"/>
</dbReference>
<evidence type="ECO:0000256" key="2">
    <source>
        <dbReference type="ARBA" id="ARBA00022692"/>
    </source>
</evidence>
<dbReference type="AlphaFoldDB" id="A0AAU9F4D3"/>
<name>A0AAU9F4D3_9BACT</name>
<dbReference type="Pfam" id="PF04893">
    <property type="entry name" value="Yip1"/>
    <property type="match status" value="1"/>
</dbReference>
<dbReference type="InterPro" id="IPR006977">
    <property type="entry name" value="Yip1_dom"/>
</dbReference>
<feature type="domain" description="Yip1" evidence="6">
    <location>
        <begin position="25"/>
        <end position="167"/>
    </location>
</feature>
<comment type="subcellular location">
    <subcellularLocation>
        <location evidence="1">Membrane</location>
        <topology evidence="1">Multi-pass membrane protein</topology>
    </subcellularLocation>
</comment>
<dbReference type="GO" id="GO:0016020">
    <property type="term" value="C:membrane"/>
    <property type="evidence" value="ECO:0007669"/>
    <property type="project" value="UniProtKB-SubCell"/>
</dbReference>
<dbReference type="RefSeq" id="WP_338603652.1">
    <property type="nucleotide sequence ID" value="NZ_AP028679.1"/>
</dbReference>
<reference evidence="8" key="1">
    <citation type="journal article" date="2023" name="Arch. Microbiol.">
        <title>Desulfoferula mesophilus gen. nov. sp. nov., a mesophilic sulfate-reducing bacterium isolated from a brackish lake sediment.</title>
        <authorList>
            <person name="Watanabe T."/>
            <person name="Yabe T."/>
            <person name="Tsuji J.M."/>
            <person name="Fukui M."/>
        </authorList>
    </citation>
    <scope>NUCLEOTIDE SEQUENCE [LARGE SCALE GENOMIC DNA]</scope>
    <source>
        <strain evidence="8">12FAK</strain>
    </source>
</reference>
<dbReference type="KEGG" id="dmp:FAK_40780"/>
<accession>A0AAU9F4D3</accession>
<evidence type="ECO:0000256" key="4">
    <source>
        <dbReference type="ARBA" id="ARBA00023136"/>
    </source>
</evidence>
<keyword evidence="3 5" id="KW-1133">Transmembrane helix</keyword>
<feature type="transmembrane region" description="Helical" evidence="5">
    <location>
        <begin position="116"/>
        <end position="141"/>
    </location>
</feature>
<evidence type="ECO:0000256" key="5">
    <source>
        <dbReference type="SAM" id="Phobius"/>
    </source>
</evidence>
<feature type="transmembrane region" description="Helical" evidence="5">
    <location>
        <begin position="43"/>
        <end position="62"/>
    </location>
</feature>
<protein>
    <recommendedName>
        <fullName evidence="6">Yip1 domain-containing protein</fullName>
    </recommendedName>
</protein>
<sequence length="176" mass="18616">METARRPLAWEVLQGPLWGLPATWWAVCRHPYAAFAEARRGGLLRAALFAVICTLLPMAVMWPLGLSPAGPVPWLVLLGFMPLNAAIIHVMFMALGAAGKNLGDTLRVACYAQGPALLTVIPVAGLAGFAVWNLVILVYGLAAAHRTPVRLSLVANLIPVVFSLALSLSGAGALFQ</sequence>
<keyword evidence="2 5" id="KW-0812">Transmembrane</keyword>
<proteinExistence type="predicted"/>
<evidence type="ECO:0000256" key="1">
    <source>
        <dbReference type="ARBA" id="ARBA00004141"/>
    </source>
</evidence>
<keyword evidence="8" id="KW-1185">Reference proteome</keyword>
<keyword evidence="4 5" id="KW-0472">Membrane</keyword>
<evidence type="ECO:0000313" key="7">
    <source>
        <dbReference type="EMBL" id="BEQ17012.1"/>
    </source>
</evidence>
<evidence type="ECO:0000313" key="8">
    <source>
        <dbReference type="Proteomes" id="UP001366166"/>
    </source>
</evidence>